<comment type="similarity">
    <text evidence="3">Belongs to the acetyltransferase family. RimJ subfamily.</text>
</comment>
<comment type="caution">
    <text evidence="5">The sequence shown here is derived from an EMBL/GenBank/DDBJ whole genome shotgun (WGS) entry which is preliminary data.</text>
</comment>
<evidence type="ECO:0000313" key="6">
    <source>
        <dbReference type="Proteomes" id="UP000664578"/>
    </source>
</evidence>
<evidence type="ECO:0000313" key="5">
    <source>
        <dbReference type="EMBL" id="MBN8251849.1"/>
    </source>
</evidence>
<dbReference type="InterPro" id="IPR016181">
    <property type="entry name" value="Acyl_CoA_acyltransferase"/>
</dbReference>
<sequence>MKLCLKPLSMEDEEALYQFEVINRTYFEQYVPSRGKDYYSQSGFHERLRALMLEQEQLCSLFYLIKNEHQAIIGRINVVDINDGAGELGYRIGEEYVDQKIATQAVRILLDKLVAHKQIKSLQAKTTTTNVASQKVLEQNGFLVQKEVENNSGTNSSLSFIHYKWSQ</sequence>
<dbReference type="PANTHER" id="PTHR43792:SF8">
    <property type="entry name" value="[RIBOSOMAL PROTEIN US5]-ALANINE N-ACETYLTRANSFERASE"/>
    <property type="match status" value="1"/>
</dbReference>
<evidence type="ECO:0000259" key="4">
    <source>
        <dbReference type="PROSITE" id="PS51186"/>
    </source>
</evidence>
<dbReference type="Gene3D" id="3.40.630.30">
    <property type="match status" value="1"/>
</dbReference>
<dbReference type="Proteomes" id="UP000664578">
    <property type="component" value="Unassembled WGS sequence"/>
</dbReference>
<feature type="domain" description="N-acetyltransferase" evidence="4">
    <location>
        <begin position="3"/>
        <end position="167"/>
    </location>
</feature>
<dbReference type="InterPro" id="IPR051531">
    <property type="entry name" value="N-acetyltransferase"/>
</dbReference>
<reference evidence="5" key="1">
    <citation type="submission" date="2020-12" db="EMBL/GenBank/DDBJ databases">
        <title>PHA producing bacteria isolated from mangrove.</title>
        <authorList>
            <person name="Zheng W."/>
            <person name="Yu S."/>
            <person name="Huang Y."/>
        </authorList>
    </citation>
    <scope>NUCLEOTIDE SEQUENCE</scope>
    <source>
        <strain evidence="5">GN22-4</strain>
    </source>
</reference>
<keyword evidence="1 5" id="KW-0808">Transferase</keyword>
<dbReference type="EMBL" id="JAEMWV010000004">
    <property type="protein sequence ID" value="MBN8251849.1"/>
    <property type="molecule type" value="Genomic_DNA"/>
</dbReference>
<dbReference type="AlphaFoldDB" id="A0A8I1MGM9"/>
<dbReference type="Pfam" id="PF13302">
    <property type="entry name" value="Acetyltransf_3"/>
    <property type="match status" value="1"/>
</dbReference>
<evidence type="ECO:0000256" key="2">
    <source>
        <dbReference type="ARBA" id="ARBA00023315"/>
    </source>
</evidence>
<keyword evidence="2" id="KW-0012">Acyltransferase</keyword>
<dbReference type="SUPFAM" id="SSF55729">
    <property type="entry name" value="Acyl-CoA N-acyltransferases (Nat)"/>
    <property type="match status" value="1"/>
</dbReference>
<dbReference type="PANTHER" id="PTHR43792">
    <property type="entry name" value="GNAT FAMILY, PUTATIVE (AFU_ORTHOLOGUE AFUA_3G00765)-RELATED-RELATED"/>
    <property type="match status" value="1"/>
</dbReference>
<evidence type="ECO:0000256" key="1">
    <source>
        <dbReference type="ARBA" id="ARBA00022679"/>
    </source>
</evidence>
<dbReference type="GO" id="GO:0005737">
    <property type="term" value="C:cytoplasm"/>
    <property type="evidence" value="ECO:0007669"/>
    <property type="project" value="TreeGrafter"/>
</dbReference>
<accession>A0A8I1MGM9</accession>
<protein>
    <submittedName>
        <fullName evidence="5">GNAT family N-acetyltransferase</fullName>
    </submittedName>
</protein>
<organism evidence="5 6">
    <name type="scientific">Priestia flexa</name>
    <dbReference type="NCBI Taxonomy" id="86664"/>
    <lineage>
        <taxon>Bacteria</taxon>
        <taxon>Bacillati</taxon>
        <taxon>Bacillota</taxon>
        <taxon>Bacilli</taxon>
        <taxon>Bacillales</taxon>
        <taxon>Bacillaceae</taxon>
        <taxon>Priestia</taxon>
    </lineage>
</organism>
<dbReference type="InterPro" id="IPR000182">
    <property type="entry name" value="GNAT_dom"/>
</dbReference>
<dbReference type="PROSITE" id="PS51186">
    <property type="entry name" value="GNAT"/>
    <property type="match status" value="1"/>
</dbReference>
<name>A0A8I1MGM9_9BACI</name>
<dbReference type="RefSeq" id="WP_206782543.1">
    <property type="nucleotide sequence ID" value="NZ_CM125968.1"/>
</dbReference>
<dbReference type="GeneID" id="93683037"/>
<dbReference type="GO" id="GO:0008999">
    <property type="term" value="F:protein-N-terminal-alanine acetyltransferase activity"/>
    <property type="evidence" value="ECO:0007669"/>
    <property type="project" value="TreeGrafter"/>
</dbReference>
<proteinExistence type="inferred from homology"/>
<gene>
    <name evidence="5" type="ORF">JF537_09675</name>
</gene>
<evidence type="ECO:0000256" key="3">
    <source>
        <dbReference type="ARBA" id="ARBA00038502"/>
    </source>
</evidence>